<dbReference type="Pfam" id="PF22618">
    <property type="entry name" value="RskA_N"/>
    <property type="match status" value="1"/>
</dbReference>
<name>A0A7W0HPG2_9ACTN</name>
<dbReference type="GO" id="GO:0005886">
    <property type="term" value="C:plasma membrane"/>
    <property type="evidence" value="ECO:0007669"/>
    <property type="project" value="UniProtKB-SubCell"/>
</dbReference>
<dbReference type="GO" id="GO:0016989">
    <property type="term" value="F:sigma factor antagonist activity"/>
    <property type="evidence" value="ECO:0007669"/>
    <property type="project" value="TreeGrafter"/>
</dbReference>
<dbReference type="GO" id="GO:0006417">
    <property type="term" value="P:regulation of translation"/>
    <property type="evidence" value="ECO:0007669"/>
    <property type="project" value="TreeGrafter"/>
</dbReference>
<evidence type="ECO:0000256" key="6">
    <source>
        <dbReference type="ARBA" id="ARBA00023015"/>
    </source>
</evidence>
<evidence type="ECO:0000313" key="16">
    <source>
        <dbReference type="Proteomes" id="UP000530928"/>
    </source>
</evidence>
<organism evidence="15 16">
    <name type="scientific">Nonomuraea soli</name>
    <dbReference type="NCBI Taxonomy" id="1032476"/>
    <lineage>
        <taxon>Bacteria</taxon>
        <taxon>Bacillati</taxon>
        <taxon>Actinomycetota</taxon>
        <taxon>Actinomycetes</taxon>
        <taxon>Streptosporangiales</taxon>
        <taxon>Streptosporangiaceae</taxon>
        <taxon>Nonomuraea</taxon>
    </lineage>
</organism>
<keyword evidence="8" id="KW-0804">Transcription</keyword>
<keyword evidence="5 12" id="KW-1133">Transmembrane helix</keyword>
<dbReference type="PANTHER" id="PTHR37461:SF1">
    <property type="entry name" value="ANTI-SIGMA-K FACTOR RSKA"/>
    <property type="match status" value="1"/>
</dbReference>
<evidence type="ECO:0000256" key="1">
    <source>
        <dbReference type="ARBA" id="ARBA00004167"/>
    </source>
</evidence>
<feature type="transmembrane region" description="Helical" evidence="12">
    <location>
        <begin position="186"/>
        <end position="206"/>
    </location>
</feature>
<dbReference type="Pfam" id="PF10099">
    <property type="entry name" value="RskA_C"/>
    <property type="match status" value="1"/>
</dbReference>
<comment type="caution">
    <text evidence="15">The sequence shown here is derived from an EMBL/GenBank/DDBJ whole genome shotgun (WGS) entry which is preliminary data.</text>
</comment>
<feature type="compositionally biased region" description="Gly residues" evidence="11">
    <location>
        <begin position="132"/>
        <end position="171"/>
    </location>
</feature>
<feature type="domain" description="Anti-sigma K factor RskA C-terminal" evidence="13">
    <location>
        <begin position="191"/>
        <end position="330"/>
    </location>
</feature>
<evidence type="ECO:0000256" key="12">
    <source>
        <dbReference type="SAM" id="Phobius"/>
    </source>
</evidence>
<evidence type="ECO:0000256" key="7">
    <source>
        <dbReference type="ARBA" id="ARBA00023136"/>
    </source>
</evidence>
<keyword evidence="4 12" id="KW-0812">Transmembrane</keyword>
<reference evidence="15 16" key="1">
    <citation type="submission" date="2020-07" db="EMBL/GenBank/DDBJ databases">
        <title>Genomic Encyclopedia of Type Strains, Phase IV (KMG-IV): sequencing the most valuable type-strain genomes for metagenomic binning, comparative biology and taxonomic classification.</title>
        <authorList>
            <person name="Goeker M."/>
        </authorList>
    </citation>
    <scope>NUCLEOTIDE SEQUENCE [LARGE SCALE GENOMIC DNA]</scope>
    <source>
        <strain evidence="15 16">DSM 45533</strain>
    </source>
</reference>
<dbReference type="RefSeq" id="WP_181609361.1">
    <property type="nucleotide sequence ID" value="NZ_BAABAM010000006.1"/>
</dbReference>
<dbReference type="AlphaFoldDB" id="A0A7W0HPG2"/>
<keyword evidence="16" id="KW-1185">Reference proteome</keyword>
<feature type="region of interest" description="Disordered" evidence="11">
    <location>
        <begin position="121"/>
        <end position="175"/>
    </location>
</feature>
<dbReference type="PANTHER" id="PTHR37461">
    <property type="entry name" value="ANTI-SIGMA-K FACTOR RSKA"/>
    <property type="match status" value="1"/>
</dbReference>
<evidence type="ECO:0000256" key="9">
    <source>
        <dbReference type="ARBA" id="ARBA00029829"/>
    </source>
</evidence>
<evidence type="ECO:0000256" key="8">
    <source>
        <dbReference type="ARBA" id="ARBA00023163"/>
    </source>
</evidence>
<dbReference type="Gene3D" id="1.10.10.1320">
    <property type="entry name" value="Anti-sigma factor, zinc-finger domain"/>
    <property type="match status" value="1"/>
</dbReference>
<protein>
    <recommendedName>
        <fullName evidence="10">Regulator of SigK</fullName>
    </recommendedName>
    <alternativeName>
        <fullName evidence="9">Sigma-K anti-sigma factor RskA</fullName>
    </alternativeName>
</protein>
<evidence type="ECO:0000256" key="10">
    <source>
        <dbReference type="ARBA" id="ARBA00030803"/>
    </source>
</evidence>
<evidence type="ECO:0000256" key="4">
    <source>
        <dbReference type="ARBA" id="ARBA00022692"/>
    </source>
</evidence>
<evidence type="ECO:0000259" key="13">
    <source>
        <dbReference type="Pfam" id="PF10099"/>
    </source>
</evidence>
<evidence type="ECO:0000256" key="3">
    <source>
        <dbReference type="ARBA" id="ARBA00022475"/>
    </source>
</evidence>
<evidence type="ECO:0000259" key="14">
    <source>
        <dbReference type="Pfam" id="PF22618"/>
    </source>
</evidence>
<proteinExistence type="predicted"/>
<feature type="domain" description="Anti-sigma-K factor RskA N-terminal" evidence="14">
    <location>
        <begin position="6"/>
        <end position="46"/>
    </location>
</feature>
<comment type="subcellular location">
    <subcellularLocation>
        <location evidence="2">Cell membrane</location>
    </subcellularLocation>
    <subcellularLocation>
        <location evidence="1">Membrane</location>
        <topology evidence="1">Single-pass membrane protein</topology>
    </subcellularLocation>
</comment>
<evidence type="ECO:0000313" key="15">
    <source>
        <dbReference type="EMBL" id="MBA2890546.1"/>
    </source>
</evidence>
<dbReference type="InterPro" id="IPR053877">
    <property type="entry name" value="RskA_N"/>
</dbReference>
<dbReference type="InterPro" id="IPR041916">
    <property type="entry name" value="Anti_sigma_zinc_sf"/>
</dbReference>
<gene>
    <name evidence="15" type="ORF">HNR30_001887</name>
</gene>
<dbReference type="InterPro" id="IPR051474">
    <property type="entry name" value="Anti-sigma-K/W_factor"/>
</dbReference>
<sequence>MTDIHTLSGAYALHALTGSEVTRFEQHTDGCDECAHEVRALRETAARLALAVAEPPPAALRGRVLAAVKHVRQAAPDPTRVLPFPDGAGRTQASPGGQETVRFQAPPGEGETVRFQARAIPLPQPPVPGADPGAGPGGAGPGGAGPGGAGPGGAGPGGAGPGGAGPGGAGGDVVEMRGRTPWRTRLALSLTAAAAAAAVTLGVIAYDTRGELDRSLTAQRELVSVLAAPDARTVRRPVTSGGTATVVYSRDRGRLVFTSSGLPELGDGRVYELWLMGPDGPRPAGLLTRDGGGTDGTTVPVFARPLGDDRHIGLTVEPAGGSSRPTTTPILFAELPQA</sequence>
<keyword evidence="6" id="KW-0805">Transcription regulation</keyword>
<keyword evidence="7 12" id="KW-0472">Membrane</keyword>
<dbReference type="EMBL" id="JACDUR010000002">
    <property type="protein sequence ID" value="MBA2890546.1"/>
    <property type="molecule type" value="Genomic_DNA"/>
</dbReference>
<dbReference type="InterPro" id="IPR018764">
    <property type="entry name" value="RskA_C"/>
</dbReference>
<evidence type="ECO:0000256" key="5">
    <source>
        <dbReference type="ARBA" id="ARBA00022989"/>
    </source>
</evidence>
<accession>A0A7W0HPG2</accession>
<evidence type="ECO:0000256" key="2">
    <source>
        <dbReference type="ARBA" id="ARBA00004236"/>
    </source>
</evidence>
<feature type="region of interest" description="Disordered" evidence="11">
    <location>
        <begin position="77"/>
        <end position="109"/>
    </location>
</feature>
<evidence type="ECO:0000256" key="11">
    <source>
        <dbReference type="SAM" id="MobiDB-lite"/>
    </source>
</evidence>
<keyword evidence="3" id="KW-1003">Cell membrane</keyword>
<dbReference type="Proteomes" id="UP000530928">
    <property type="component" value="Unassembled WGS sequence"/>
</dbReference>